<feature type="signal peptide" evidence="1">
    <location>
        <begin position="1"/>
        <end position="19"/>
    </location>
</feature>
<protein>
    <submittedName>
        <fullName evidence="3">PorT family protein</fullName>
    </submittedName>
</protein>
<feature type="domain" description="Outer membrane protein beta-barrel" evidence="2">
    <location>
        <begin position="36"/>
        <end position="218"/>
    </location>
</feature>
<evidence type="ECO:0000256" key="1">
    <source>
        <dbReference type="SAM" id="SignalP"/>
    </source>
</evidence>
<dbReference type="AlphaFoldDB" id="A0A934KPK8"/>
<dbReference type="Proteomes" id="UP000662373">
    <property type="component" value="Unassembled WGS sequence"/>
</dbReference>
<accession>A0A934KPK8</accession>
<dbReference type="Pfam" id="PF13568">
    <property type="entry name" value="OMP_b-brl_2"/>
    <property type="match status" value="1"/>
</dbReference>
<dbReference type="EMBL" id="JAEHJZ010000001">
    <property type="protein sequence ID" value="MBJ7879131.1"/>
    <property type="molecule type" value="Genomic_DNA"/>
</dbReference>
<evidence type="ECO:0000313" key="4">
    <source>
        <dbReference type="Proteomes" id="UP000662373"/>
    </source>
</evidence>
<proteinExistence type="predicted"/>
<evidence type="ECO:0000259" key="2">
    <source>
        <dbReference type="Pfam" id="PF13568"/>
    </source>
</evidence>
<keyword evidence="4" id="KW-1185">Reference proteome</keyword>
<gene>
    <name evidence="3" type="ORF">JEM65_00470</name>
</gene>
<evidence type="ECO:0000313" key="3">
    <source>
        <dbReference type="EMBL" id="MBJ7879131.1"/>
    </source>
</evidence>
<name>A0A934KPK8_9FLAO</name>
<keyword evidence="1" id="KW-0732">Signal</keyword>
<dbReference type="RefSeq" id="WP_199596581.1">
    <property type="nucleotide sequence ID" value="NZ_JAEHJZ010000001.1"/>
</dbReference>
<organism evidence="3 4">
    <name type="scientific">Gelidibacter salicanalis</name>
    <dbReference type="NCBI Taxonomy" id="291193"/>
    <lineage>
        <taxon>Bacteria</taxon>
        <taxon>Pseudomonadati</taxon>
        <taxon>Bacteroidota</taxon>
        <taxon>Flavobacteriia</taxon>
        <taxon>Flavobacteriales</taxon>
        <taxon>Flavobacteriaceae</taxon>
        <taxon>Gelidibacter</taxon>
    </lineage>
</organism>
<reference evidence="3 4" key="1">
    <citation type="submission" date="2020-09" db="EMBL/GenBank/DDBJ databases">
        <title>Draft genome of Gelidibacter salicanalis PAMC21136.</title>
        <authorList>
            <person name="Park H."/>
        </authorList>
    </citation>
    <scope>NUCLEOTIDE SEQUENCE [LARGE SCALE GENOMIC DNA]</scope>
    <source>
        <strain evidence="3 4">PAMC21136</strain>
    </source>
</reference>
<comment type="caution">
    <text evidence="3">The sequence shown here is derived from an EMBL/GenBank/DDBJ whole genome shotgun (WGS) entry which is preliminary data.</text>
</comment>
<dbReference type="InterPro" id="IPR025665">
    <property type="entry name" value="Beta-barrel_OMP_2"/>
</dbReference>
<feature type="chain" id="PRO_5038105115" evidence="1">
    <location>
        <begin position="20"/>
        <end position="249"/>
    </location>
</feature>
<sequence length="249" mass="29109">MKRTVLSIVLLLMYTAASAQLFSKEKITNQENFDKDFLTWGYFLGFNSYDFKFKYDADQAIRPDILVETTVGFNVGLVGDMRINEYLNLRFEPGLYITRRNLEYSNKNNIFTQHPYFISNEFRPGDLFREVKSTYLHFPLLLKVSTKRINNFKPFLVGGFSTALNLSSNEDNPEDNRSTQFRTKSSMLFYELGFGIDFYLEWFKFTPSIRGVFAINDELVRDNGPDETPWTGTINKMQTRGVFVNFTFQ</sequence>